<evidence type="ECO:0008006" key="2">
    <source>
        <dbReference type="Google" id="ProtNLM"/>
    </source>
</evidence>
<dbReference type="AlphaFoldDB" id="A0A0F9PTV3"/>
<proteinExistence type="predicted"/>
<name>A0A0F9PTV3_9ZZZZ</name>
<feature type="non-terminal residue" evidence="1">
    <location>
        <position position="217"/>
    </location>
</feature>
<reference evidence="1" key="1">
    <citation type="journal article" date="2015" name="Nature">
        <title>Complex archaea that bridge the gap between prokaryotes and eukaryotes.</title>
        <authorList>
            <person name="Spang A."/>
            <person name="Saw J.H."/>
            <person name="Jorgensen S.L."/>
            <person name="Zaremba-Niedzwiedzka K."/>
            <person name="Martijn J."/>
            <person name="Lind A.E."/>
            <person name="van Eijk R."/>
            <person name="Schleper C."/>
            <person name="Guy L."/>
            <person name="Ettema T.J."/>
        </authorList>
    </citation>
    <scope>NUCLEOTIDE SEQUENCE</scope>
</reference>
<sequence>MIDSLFKIFNNLEISWIDTSTEIVKSKAFNELLSIFPNLKDVFQEGRDKDEDEFQRTIRHIFRLFKIFFLIKSGELFHDTLSPESSSLIREKLLKIHSQNELIIPIILIYHDIGRLDNKKEHPFYSYLLISSRNMLEPFKLSDDEKLLINKVIQYHLLFATIYTGESTFYGIYSLLNDPEFNKLLTNKEIVNKFIDLLEIFTYIDILGYSYARIYDH</sequence>
<evidence type="ECO:0000313" key="1">
    <source>
        <dbReference type="EMBL" id="KKN28177.1"/>
    </source>
</evidence>
<dbReference type="EMBL" id="LAZR01002583">
    <property type="protein sequence ID" value="KKN28177.1"/>
    <property type="molecule type" value="Genomic_DNA"/>
</dbReference>
<accession>A0A0F9PTV3</accession>
<protein>
    <recommendedName>
        <fullName evidence="2">HD domain-containing protein</fullName>
    </recommendedName>
</protein>
<comment type="caution">
    <text evidence="1">The sequence shown here is derived from an EMBL/GenBank/DDBJ whole genome shotgun (WGS) entry which is preliminary data.</text>
</comment>
<gene>
    <name evidence="1" type="ORF">LCGC14_0857080</name>
</gene>
<organism evidence="1">
    <name type="scientific">marine sediment metagenome</name>
    <dbReference type="NCBI Taxonomy" id="412755"/>
    <lineage>
        <taxon>unclassified sequences</taxon>
        <taxon>metagenomes</taxon>
        <taxon>ecological metagenomes</taxon>
    </lineage>
</organism>